<feature type="transmembrane region" description="Helical" evidence="7">
    <location>
        <begin position="363"/>
        <end position="384"/>
    </location>
</feature>
<feature type="transmembrane region" description="Helical" evidence="7">
    <location>
        <begin position="267"/>
        <end position="288"/>
    </location>
</feature>
<evidence type="ECO:0000256" key="5">
    <source>
        <dbReference type="ARBA" id="ARBA00022989"/>
    </source>
</evidence>
<keyword evidence="6 7" id="KW-0472">Membrane</keyword>
<evidence type="ECO:0000313" key="10">
    <source>
        <dbReference type="Proteomes" id="UP001479436"/>
    </source>
</evidence>
<sequence length="507" mass="54950">MSHNESINMENFEKSYGEPAKASVVQIQNNEEQLNRTLKTRHLSMIAIGGTIGTGLFIASGQSIANGGPGGALLSYGLIGIMVFFLMTSLGEMAAYIPVSGSFNTYGSRFVDPAFGFALGWNYWLSWSITVATELAAGEGIMQMWVSTDKCPGIVWSFLLLILIVGFNALSVKGYGEAEFWFALIKVVTVIIFVIVGIFVSAGVLGGKVYGVSNFTIGEAPFVNGFLGVLGVFLAAGFSFQGTEMVGVAAGESANPEKDVPKAVKQVFWRILLFYISAIFVISMLIPYTDPALTGGDVTTSPFTLGFERSGFAASKHVMNAIILITILSAGNSGMYGASRTLWMLANEGKAPKIFRKVNSNGIPIYALAFTALIACLSFLTSLFGNKVVYIWLLNASSITGFIAWLGIAVSHYRFRKAYIAQGRDLNELPYRAKWFPFGPIFALILCVIVMIGQGYTGFSSHPIDWSGIVAAYLGIFIFIILYVVYKVVKKTKIVPLLECNFSRTNT</sequence>
<feature type="transmembrane region" description="Helical" evidence="7">
    <location>
        <begin position="321"/>
        <end position="343"/>
    </location>
</feature>
<feature type="transmembrane region" description="Helical" evidence="7">
    <location>
        <begin position="466"/>
        <end position="486"/>
    </location>
</feature>
<dbReference type="PROSITE" id="PS00218">
    <property type="entry name" value="AMINO_ACID_PERMEASE_1"/>
    <property type="match status" value="1"/>
</dbReference>
<evidence type="ECO:0000256" key="6">
    <source>
        <dbReference type="ARBA" id="ARBA00023136"/>
    </source>
</evidence>
<evidence type="ECO:0000313" key="9">
    <source>
        <dbReference type="EMBL" id="KAK9712653.1"/>
    </source>
</evidence>
<evidence type="ECO:0000256" key="2">
    <source>
        <dbReference type="ARBA" id="ARBA00022448"/>
    </source>
</evidence>
<comment type="caution">
    <text evidence="9">The sequence shown here is derived from an EMBL/GenBank/DDBJ whole genome shotgun (WGS) entry which is preliminary data.</text>
</comment>
<evidence type="ECO:0000259" key="8">
    <source>
        <dbReference type="Pfam" id="PF00324"/>
    </source>
</evidence>
<keyword evidence="10" id="KW-1185">Reference proteome</keyword>
<evidence type="ECO:0000256" key="1">
    <source>
        <dbReference type="ARBA" id="ARBA00004141"/>
    </source>
</evidence>
<dbReference type="EMBL" id="JASJQH010007205">
    <property type="protein sequence ID" value="KAK9712653.1"/>
    <property type="molecule type" value="Genomic_DNA"/>
</dbReference>
<evidence type="ECO:0000256" key="7">
    <source>
        <dbReference type="SAM" id="Phobius"/>
    </source>
</evidence>
<organism evidence="9 10">
    <name type="scientific">Basidiobolus ranarum</name>
    <dbReference type="NCBI Taxonomy" id="34480"/>
    <lineage>
        <taxon>Eukaryota</taxon>
        <taxon>Fungi</taxon>
        <taxon>Fungi incertae sedis</taxon>
        <taxon>Zoopagomycota</taxon>
        <taxon>Entomophthoromycotina</taxon>
        <taxon>Basidiobolomycetes</taxon>
        <taxon>Basidiobolales</taxon>
        <taxon>Basidiobolaceae</taxon>
        <taxon>Basidiobolus</taxon>
    </lineage>
</organism>
<protein>
    <recommendedName>
        <fullName evidence="8">Amino acid permease/ SLC12A domain-containing protein</fullName>
    </recommendedName>
</protein>
<feature type="transmembrane region" description="Helical" evidence="7">
    <location>
        <begin position="110"/>
        <end position="133"/>
    </location>
</feature>
<comment type="subcellular location">
    <subcellularLocation>
        <location evidence="1">Membrane</location>
        <topology evidence="1">Multi-pass membrane protein</topology>
    </subcellularLocation>
</comment>
<dbReference type="Pfam" id="PF00324">
    <property type="entry name" value="AA_permease"/>
    <property type="match status" value="1"/>
</dbReference>
<evidence type="ECO:0000256" key="3">
    <source>
        <dbReference type="ARBA" id="ARBA00022692"/>
    </source>
</evidence>
<dbReference type="InterPro" id="IPR004840">
    <property type="entry name" value="Amino_acid_permease_CS"/>
</dbReference>
<feature type="transmembrane region" description="Helical" evidence="7">
    <location>
        <begin position="73"/>
        <end position="98"/>
    </location>
</feature>
<evidence type="ECO:0000256" key="4">
    <source>
        <dbReference type="ARBA" id="ARBA00022970"/>
    </source>
</evidence>
<feature type="transmembrane region" description="Helical" evidence="7">
    <location>
        <begin position="225"/>
        <end position="246"/>
    </location>
</feature>
<feature type="transmembrane region" description="Helical" evidence="7">
    <location>
        <begin position="183"/>
        <end position="205"/>
    </location>
</feature>
<feature type="transmembrane region" description="Helical" evidence="7">
    <location>
        <begin position="390"/>
        <end position="415"/>
    </location>
</feature>
<accession>A0ABR2W180</accession>
<feature type="transmembrane region" description="Helical" evidence="7">
    <location>
        <begin position="153"/>
        <end position="171"/>
    </location>
</feature>
<dbReference type="Proteomes" id="UP001479436">
    <property type="component" value="Unassembled WGS sequence"/>
</dbReference>
<dbReference type="InterPro" id="IPR004841">
    <property type="entry name" value="AA-permease/SLC12A_dom"/>
</dbReference>
<keyword evidence="2" id="KW-0813">Transport</keyword>
<reference evidence="9 10" key="1">
    <citation type="submission" date="2023-04" db="EMBL/GenBank/DDBJ databases">
        <title>Genome of Basidiobolus ranarum AG-B5.</title>
        <authorList>
            <person name="Stajich J.E."/>
            <person name="Carter-House D."/>
            <person name="Gryganskyi A."/>
        </authorList>
    </citation>
    <scope>NUCLEOTIDE SEQUENCE [LARGE SCALE GENOMIC DNA]</scope>
    <source>
        <strain evidence="9 10">AG-B5</strain>
    </source>
</reference>
<feature type="transmembrane region" description="Helical" evidence="7">
    <location>
        <begin position="43"/>
        <end position="61"/>
    </location>
</feature>
<proteinExistence type="predicted"/>
<dbReference type="PANTHER" id="PTHR43341">
    <property type="entry name" value="AMINO ACID PERMEASE"/>
    <property type="match status" value="1"/>
</dbReference>
<gene>
    <name evidence="9" type="ORF">K7432_007003</name>
</gene>
<keyword evidence="3 7" id="KW-0812">Transmembrane</keyword>
<feature type="transmembrane region" description="Helical" evidence="7">
    <location>
        <begin position="435"/>
        <end position="454"/>
    </location>
</feature>
<keyword evidence="5 7" id="KW-1133">Transmembrane helix</keyword>
<name>A0ABR2W180_9FUNG</name>
<keyword evidence="4" id="KW-0029">Amino-acid transport</keyword>
<feature type="domain" description="Amino acid permease/ SLC12A" evidence="8">
    <location>
        <begin position="42"/>
        <end position="494"/>
    </location>
</feature>
<dbReference type="Gene3D" id="1.20.1740.10">
    <property type="entry name" value="Amino acid/polyamine transporter I"/>
    <property type="match status" value="1"/>
</dbReference>
<dbReference type="PANTHER" id="PTHR43341:SF1">
    <property type="entry name" value="GENERAL AMINO-ACID PERMEASE GAP1"/>
    <property type="match status" value="1"/>
</dbReference>
<dbReference type="PIRSF" id="PIRSF006060">
    <property type="entry name" value="AA_transporter"/>
    <property type="match status" value="1"/>
</dbReference>
<dbReference type="InterPro" id="IPR050524">
    <property type="entry name" value="APC_YAT"/>
</dbReference>